<proteinExistence type="predicted"/>
<dbReference type="InterPro" id="IPR046495">
    <property type="entry name" value="DUF6588"/>
</dbReference>
<evidence type="ECO:0000313" key="2">
    <source>
        <dbReference type="EMBL" id="GAA4103660.1"/>
    </source>
</evidence>
<keyword evidence="3" id="KW-1185">Reference proteome</keyword>
<dbReference type="RefSeq" id="WP_345106660.1">
    <property type="nucleotide sequence ID" value="NZ_BAABCV010000013.1"/>
</dbReference>
<comment type="caution">
    <text evidence="2">The sequence shown here is derived from an EMBL/GenBank/DDBJ whole genome shotgun (WGS) entry which is preliminary data.</text>
</comment>
<reference evidence="3" key="1">
    <citation type="journal article" date="2019" name="Int. J. Syst. Evol. Microbiol.">
        <title>The Global Catalogue of Microorganisms (GCM) 10K type strain sequencing project: providing services to taxonomists for standard genome sequencing and annotation.</title>
        <authorList>
            <consortium name="The Broad Institute Genomics Platform"/>
            <consortium name="The Broad Institute Genome Sequencing Center for Infectious Disease"/>
            <person name="Wu L."/>
            <person name="Ma J."/>
        </authorList>
    </citation>
    <scope>NUCLEOTIDE SEQUENCE [LARGE SCALE GENOMIC DNA]</scope>
    <source>
        <strain evidence="3">JCM 17085</strain>
    </source>
</reference>
<dbReference type="Pfam" id="PF20230">
    <property type="entry name" value="DUF6588"/>
    <property type="match status" value="1"/>
</dbReference>
<gene>
    <name evidence="2" type="ORF">GCM10022392_31280</name>
</gene>
<evidence type="ECO:0008006" key="4">
    <source>
        <dbReference type="Google" id="ProtNLM"/>
    </source>
</evidence>
<evidence type="ECO:0000313" key="3">
    <source>
        <dbReference type="Proteomes" id="UP001500841"/>
    </source>
</evidence>
<dbReference type="Proteomes" id="UP001500841">
    <property type="component" value="Unassembled WGS sequence"/>
</dbReference>
<dbReference type="EMBL" id="BAABCV010000013">
    <property type="protein sequence ID" value="GAA4103660.1"/>
    <property type="molecule type" value="Genomic_DNA"/>
</dbReference>
<name>A0ABP7X3F9_9SPHI</name>
<keyword evidence="1" id="KW-0732">Signal</keyword>
<accession>A0ABP7X3F9</accession>
<sequence>MKKLYSLIILALLTTTAFNAKAQSDNGISDLFKGGPSDVNKLINAYATPLFKGFGNSLNGGWTNTAKTQKFLRFAIRISASASMIPTKDKSFDINSLGLANIKPTNPGQSIAPTFGGDKNLSTGITFTDPNNSSATYSTTLPKGVTQYVPAPQLQLTVGLVKHTDVTVRFIPTTKITDDVGKVGMFGFGLKHDIIQDFIKKGPEKPFDLAIAFGYTHLNYTKTLDVKPDNASAGPADYSNQRLEGNFNGFNASVILSKRLLFFTPFVSVGYQKSSTDVALKGNFPFVTGATNTGDPIYTNHADPISISGSSAGLSGTRADVGFQLSLTVLKIYASYGVSSTGYNSANAGIGLGF</sequence>
<feature type="chain" id="PRO_5045595598" description="Outer membrane autotransporter protein" evidence="1">
    <location>
        <begin position="23"/>
        <end position="354"/>
    </location>
</feature>
<protein>
    <recommendedName>
        <fullName evidence="4">Outer membrane autotransporter protein</fullName>
    </recommendedName>
</protein>
<feature type="signal peptide" evidence="1">
    <location>
        <begin position="1"/>
        <end position="22"/>
    </location>
</feature>
<organism evidence="2 3">
    <name type="scientific">Mucilaginibacter panaciglaebae</name>
    <dbReference type="NCBI Taxonomy" id="502331"/>
    <lineage>
        <taxon>Bacteria</taxon>
        <taxon>Pseudomonadati</taxon>
        <taxon>Bacteroidota</taxon>
        <taxon>Sphingobacteriia</taxon>
        <taxon>Sphingobacteriales</taxon>
        <taxon>Sphingobacteriaceae</taxon>
        <taxon>Mucilaginibacter</taxon>
    </lineage>
</organism>
<evidence type="ECO:0000256" key="1">
    <source>
        <dbReference type="SAM" id="SignalP"/>
    </source>
</evidence>